<dbReference type="Pfam" id="PF16925">
    <property type="entry name" value="TetR_C_13"/>
    <property type="match status" value="1"/>
</dbReference>
<feature type="domain" description="HTH tetR-type" evidence="5">
    <location>
        <begin position="1"/>
        <end position="59"/>
    </location>
</feature>
<comment type="caution">
    <text evidence="6">The sequence shown here is derived from an EMBL/GenBank/DDBJ whole genome shotgun (WGS) entry which is preliminary data.</text>
</comment>
<dbReference type="SUPFAM" id="SSF46689">
    <property type="entry name" value="Homeodomain-like"/>
    <property type="match status" value="1"/>
</dbReference>
<evidence type="ECO:0000256" key="3">
    <source>
        <dbReference type="ARBA" id="ARBA00023163"/>
    </source>
</evidence>
<keyword evidence="7" id="KW-1185">Reference proteome</keyword>
<evidence type="ECO:0000256" key="4">
    <source>
        <dbReference type="PROSITE-ProRule" id="PRU00335"/>
    </source>
</evidence>
<dbReference type="SUPFAM" id="SSF48498">
    <property type="entry name" value="Tetracyclin repressor-like, C-terminal domain"/>
    <property type="match status" value="1"/>
</dbReference>
<dbReference type="PANTHER" id="PTHR47506:SF6">
    <property type="entry name" value="HTH-TYPE TRANSCRIPTIONAL REPRESSOR NEMR"/>
    <property type="match status" value="1"/>
</dbReference>
<dbReference type="InterPro" id="IPR036271">
    <property type="entry name" value="Tet_transcr_reg_TetR-rel_C_sf"/>
</dbReference>
<feature type="DNA-binding region" description="H-T-H motif" evidence="4">
    <location>
        <begin position="22"/>
        <end position="41"/>
    </location>
</feature>
<keyword evidence="1" id="KW-0805">Transcription regulation</keyword>
<dbReference type="Pfam" id="PF00440">
    <property type="entry name" value="TetR_N"/>
    <property type="match status" value="1"/>
</dbReference>
<dbReference type="EMBL" id="SLWM01000011">
    <property type="protein sequence ID" value="TCO18943.1"/>
    <property type="molecule type" value="Genomic_DNA"/>
</dbReference>
<dbReference type="InterPro" id="IPR011075">
    <property type="entry name" value="TetR_C"/>
</dbReference>
<keyword evidence="2 4" id="KW-0238">DNA-binding</keyword>
<name>A0ABY2BFW0_9ACTN</name>
<sequence length="185" mass="20463">MREEIVEAGLAQFHERGFNAAAVKDITDRAGVPKGSFYNHFESKEALAIETLERYGVSRRLGDLADQSVEPLARIRAHFEYLRDEVLGYGNLRGCMLGNFTTEVADHNDSIQQLLKQGLGLWAERLGGALAEAQEAGSIPAGLDTAMIGRYLVSAWEGTLIRVRAQRSPEPFDDFFTVTFDTLLA</sequence>
<dbReference type="PRINTS" id="PR00455">
    <property type="entry name" value="HTHTETR"/>
</dbReference>
<organism evidence="6 7">
    <name type="scientific">Kribbella orskensis</name>
    <dbReference type="NCBI Taxonomy" id="2512216"/>
    <lineage>
        <taxon>Bacteria</taxon>
        <taxon>Bacillati</taxon>
        <taxon>Actinomycetota</taxon>
        <taxon>Actinomycetes</taxon>
        <taxon>Propionibacteriales</taxon>
        <taxon>Kribbellaceae</taxon>
        <taxon>Kribbella</taxon>
    </lineage>
</organism>
<accession>A0ABY2BFW0</accession>
<dbReference type="Gene3D" id="1.10.357.10">
    <property type="entry name" value="Tetracycline Repressor, domain 2"/>
    <property type="match status" value="1"/>
</dbReference>
<evidence type="ECO:0000259" key="5">
    <source>
        <dbReference type="PROSITE" id="PS50977"/>
    </source>
</evidence>
<dbReference type="Proteomes" id="UP000295818">
    <property type="component" value="Unassembled WGS sequence"/>
</dbReference>
<evidence type="ECO:0000313" key="7">
    <source>
        <dbReference type="Proteomes" id="UP000295818"/>
    </source>
</evidence>
<gene>
    <name evidence="6" type="ORF">EV644_111181</name>
</gene>
<evidence type="ECO:0000313" key="6">
    <source>
        <dbReference type="EMBL" id="TCO18943.1"/>
    </source>
</evidence>
<dbReference type="PANTHER" id="PTHR47506">
    <property type="entry name" value="TRANSCRIPTIONAL REGULATORY PROTEIN"/>
    <property type="match status" value="1"/>
</dbReference>
<evidence type="ECO:0000256" key="2">
    <source>
        <dbReference type="ARBA" id="ARBA00023125"/>
    </source>
</evidence>
<keyword evidence="3" id="KW-0804">Transcription</keyword>
<dbReference type="InterPro" id="IPR001647">
    <property type="entry name" value="HTH_TetR"/>
</dbReference>
<evidence type="ECO:0000256" key="1">
    <source>
        <dbReference type="ARBA" id="ARBA00023015"/>
    </source>
</evidence>
<protein>
    <submittedName>
        <fullName evidence="6">TetR family transcriptional regulator</fullName>
    </submittedName>
</protein>
<reference evidence="6 7" key="1">
    <citation type="journal article" date="2015" name="Stand. Genomic Sci.">
        <title>Genomic Encyclopedia of Bacterial and Archaeal Type Strains, Phase III: the genomes of soil and plant-associated and newly described type strains.</title>
        <authorList>
            <person name="Whitman W.B."/>
            <person name="Woyke T."/>
            <person name="Klenk H.P."/>
            <person name="Zhou Y."/>
            <person name="Lilburn T.G."/>
            <person name="Beck B.J."/>
            <person name="De Vos P."/>
            <person name="Vandamme P."/>
            <person name="Eisen J.A."/>
            <person name="Garrity G."/>
            <person name="Hugenholtz P."/>
            <person name="Kyrpides N.C."/>
        </authorList>
    </citation>
    <scope>NUCLEOTIDE SEQUENCE [LARGE SCALE GENOMIC DNA]</scope>
    <source>
        <strain evidence="6 7">VKM Ac-2538</strain>
    </source>
</reference>
<dbReference type="PROSITE" id="PS50977">
    <property type="entry name" value="HTH_TETR_2"/>
    <property type="match status" value="1"/>
</dbReference>
<dbReference type="InterPro" id="IPR009057">
    <property type="entry name" value="Homeodomain-like_sf"/>
</dbReference>
<proteinExistence type="predicted"/>